<reference evidence="1 2" key="1">
    <citation type="submission" date="2016-10" db="EMBL/GenBank/DDBJ databases">
        <authorList>
            <person name="de Groot N.N."/>
        </authorList>
    </citation>
    <scope>NUCLEOTIDE SEQUENCE [LARGE SCALE GENOMIC DNA]</scope>
    <source>
        <strain evidence="1 2">DSM 527</strain>
    </source>
</reference>
<evidence type="ECO:0000313" key="1">
    <source>
        <dbReference type="EMBL" id="SDG37182.1"/>
    </source>
</evidence>
<dbReference type="AlphaFoldDB" id="A0A1G7TPX9"/>
<organism evidence="1 2">
    <name type="scientific">Chitinophaga filiformis</name>
    <name type="common">Myxococcus filiformis</name>
    <name type="synonym">Flexibacter filiformis</name>
    <dbReference type="NCBI Taxonomy" id="104663"/>
    <lineage>
        <taxon>Bacteria</taxon>
        <taxon>Pseudomonadati</taxon>
        <taxon>Bacteroidota</taxon>
        <taxon>Chitinophagia</taxon>
        <taxon>Chitinophagales</taxon>
        <taxon>Chitinophagaceae</taxon>
        <taxon>Chitinophaga</taxon>
    </lineage>
</organism>
<accession>A0A1G7TPX9</accession>
<dbReference type="EMBL" id="FNBN01000004">
    <property type="protein sequence ID" value="SDG37182.1"/>
    <property type="molecule type" value="Genomic_DNA"/>
</dbReference>
<dbReference type="OrthoDB" id="5148996at2"/>
<dbReference type="InterPro" id="IPR022118">
    <property type="entry name" value="Peptidase_C70_AvrRpt2"/>
</dbReference>
<sequence length="381" mass="43951">MNFTNLQEQVIQKPFVEELFLWNKFYSSTVLNFNMEAQTQSNWCWAATSKSVSFFYSALLNPWTQCKIASSELGQTCCTSPVPGPCNVPWYLDKALTRTKNFVELKYGTMTWEAVKAEIDAGLVVGTRIGWSGGGGHFMVIYGVSKIFNTKYFHIDDPIYGKSVLTVNQFSTNYQGSGSWTHSYITKKHFYFMWIKELTFKPELLKPIPEVRPLIRLQRPDLKADKSAAELELSFAHHTYIVGLKDIDKDITIPERPSSLRVIELDQRKPVALYDLATTEEDPQVLQVSTDDDYLNRIENGMEKIKFSLQEKEIEGEMRVLKFPALNLEALWLHTENKENDRYYLLRHFGQEDNVLNEASFKELVFRQKAVTEKQDDLMGA</sequence>
<dbReference type="RefSeq" id="WP_089834227.1">
    <property type="nucleotide sequence ID" value="NZ_FNBN01000004.1"/>
</dbReference>
<dbReference type="STRING" id="104663.SAMN04488121_10431"/>
<evidence type="ECO:0000313" key="2">
    <source>
        <dbReference type="Proteomes" id="UP000199045"/>
    </source>
</evidence>
<dbReference type="Proteomes" id="UP000199045">
    <property type="component" value="Unassembled WGS sequence"/>
</dbReference>
<gene>
    <name evidence="1" type="ORF">SAMN04488121_10431</name>
</gene>
<proteinExistence type="predicted"/>
<protein>
    <recommendedName>
        <fullName evidence="3">Papain-like cysteine protease AvrRpt2</fullName>
    </recommendedName>
</protein>
<evidence type="ECO:0008006" key="3">
    <source>
        <dbReference type="Google" id="ProtNLM"/>
    </source>
</evidence>
<name>A0A1G7TPX9_CHIFI</name>
<dbReference type="Pfam" id="PF12385">
    <property type="entry name" value="Peptidase_C70"/>
    <property type="match status" value="1"/>
</dbReference>